<feature type="domain" description="Methyltransferase type 11" evidence="1">
    <location>
        <begin position="5"/>
        <end position="101"/>
    </location>
</feature>
<dbReference type="InterPro" id="IPR029063">
    <property type="entry name" value="SAM-dependent_MTases_sf"/>
</dbReference>
<name>A0A2P7EDG6_9SYNE</name>
<sequence length="176" mass="20171">MTKSLDLGCGLNPQNPFKANELYGLDAIREANIGGDIVEIIKADLTISPIPYPSDFFDYLTAFDFIEHIPRLIYIDSVARLPFIELMNEIYRVLKDGGIFYSLTPAYPSPKAFQDPTHVNIITEDTFNMYFCGTHPWSHAYGFNGQFEMMSQQWQDQSHLSCHMKKLSIHTKLQIL</sequence>
<keyword evidence="2" id="KW-0808">Transferase</keyword>
<reference evidence="3" key="1">
    <citation type="submission" date="2018-03" db="EMBL/GenBank/DDBJ databases">
        <title>Ecological and genomic features of two cosmopolitan and abundant freshwater picocyanobacteria.</title>
        <authorList>
            <person name="Cabello-Yeves P.J."/>
            <person name="Picazo A."/>
            <person name="Camacho A."/>
            <person name="Callieri C."/>
            <person name="Rosselli R."/>
            <person name="Roda-Garcia J."/>
            <person name="Coutinho F.H."/>
            <person name="Rodriguez-Valera F."/>
        </authorList>
    </citation>
    <scope>NUCLEOTIDE SEQUENCE [LARGE SCALE GENOMIC DNA]</scope>
    <source>
        <strain evidence="3">Tous</strain>
    </source>
</reference>
<protein>
    <submittedName>
        <fullName evidence="2">Class I SAM-dependent methyltransferase</fullName>
    </submittedName>
</protein>
<comment type="caution">
    <text evidence="2">The sequence shown here is derived from an EMBL/GenBank/DDBJ whole genome shotgun (WGS) entry which is preliminary data.</text>
</comment>
<dbReference type="EMBL" id="PXVC01000040">
    <property type="protein sequence ID" value="PSI01270.1"/>
    <property type="molecule type" value="Genomic_DNA"/>
</dbReference>
<dbReference type="Proteomes" id="UP000240206">
    <property type="component" value="Unassembled WGS sequence"/>
</dbReference>
<accession>A0A2P7EDG6</accession>
<evidence type="ECO:0000259" key="1">
    <source>
        <dbReference type="Pfam" id="PF08241"/>
    </source>
</evidence>
<dbReference type="Gene3D" id="3.40.50.150">
    <property type="entry name" value="Vaccinia Virus protein VP39"/>
    <property type="match status" value="1"/>
</dbReference>
<gene>
    <name evidence="2" type="ORF">C7K08_08875</name>
</gene>
<dbReference type="InterPro" id="IPR013216">
    <property type="entry name" value="Methyltransf_11"/>
</dbReference>
<proteinExistence type="predicted"/>
<evidence type="ECO:0000313" key="3">
    <source>
        <dbReference type="Proteomes" id="UP000240206"/>
    </source>
</evidence>
<dbReference type="Pfam" id="PF08241">
    <property type="entry name" value="Methyltransf_11"/>
    <property type="match status" value="1"/>
</dbReference>
<dbReference type="RefSeq" id="WP_106500283.1">
    <property type="nucleotide sequence ID" value="NZ_PXVC01000040.1"/>
</dbReference>
<dbReference type="AlphaFoldDB" id="A0A2P7EDG6"/>
<dbReference type="GO" id="GO:0032259">
    <property type="term" value="P:methylation"/>
    <property type="evidence" value="ECO:0007669"/>
    <property type="project" value="UniProtKB-KW"/>
</dbReference>
<keyword evidence="3" id="KW-1185">Reference proteome</keyword>
<organism evidence="2 3">
    <name type="scientific">Synechococcus lacustris str. Tous</name>
    <dbReference type="NCBI Taxonomy" id="1910958"/>
    <lineage>
        <taxon>Bacteria</taxon>
        <taxon>Bacillati</taxon>
        <taxon>Cyanobacteriota</taxon>
        <taxon>Cyanophyceae</taxon>
        <taxon>Synechococcales</taxon>
        <taxon>Synechococcaceae</taxon>
        <taxon>Synechococcus</taxon>
    </lineage>
</organism>
<evidence type="ECO:0000313" key="2">
    <source>
        <dbReference type="EMBL" id="PSI01270.1"/>
    </source>
</evidence>
<keyword evidence="2" id="KW-0489">Methyltransferase</keyword>
<dbReference type="SUPFAM" id="SSF53335">
    <property type="entry name" value="S-adenosyl-L-methionine-dependent methyltransferases"/>
    <property type="match status" value="1"/>
</dbReference>
<dbReference type="GO" id="GO:0008757">
    <property type="term" value="F:S-adenosylmethionine-dependent methyltransferase activity"/>
    <property type="evidence" value="ECO:0007669"/>
    <property type="project" value="InterPro"/>
</dbReference>